<keyword evidence="3" id="KW-1185">Reference proteome</keyword>
<evidence type="ECO:0000313" key="3">
    <source>
        <dbReference type="Proteomes" id="UP000238801"/>
    </source>
</evidence>
<proteinExistence type="predicted"/>
<sequence length="132" mass="13557">MLRAVLTAAVLLVPGSVLLPGQGDAYPADNGLRVFPTDEGAVVRSMGGAAAREFFCAAADWAVHTQGLPRGASIVLTRDVAPDPAFDGARTAYFAFGADGRGTGLIVRPLAGESMSAAHALLICDQEGLFVD</sequence>
<evidence type="ECO:0000256" key="1">
    <source>
        <dbReference type="SAM" id="SignalP"/>
    </source>
</evidence>
<dbReference type="RefSeq" id="WP_106159193.1">
    <property type="nucleotide sequence ID" value="NZ_PVTT01000001.1"/>
</dbReference>
<comment type="caution">
    <text evidence="2">The sequence shown here is derived from an EMBL/GenBank/DDBJ whole genome shotgun (WGS) entry which is preliminary data.</text>
</comment>
<dbReference type="AlphaFoldDB" id="A0A2T0X757"/>
<dbReference type="Proteomes" id="UP000238801">
    <property type="component" value="Unassembled WGS sequence"/>
</dbReference>
<dbReference type="EMBL" id="PVTT01000001">
    <property type="protein sequence ID" value="PRY94725.1"/>
    <property type="molecule type" value="Genomic_DNA"/>
</dbReference>
<name>A0A2T0X757_9RHOB</name>
<organism evidence="2 3">
    <name type="scientific">Hasllibacter halocynthiae</name>
    <dbReference type="NCBI Taxonomy" id="595589"/>
    <lineage>
        <taxon>Bacteria</taxon>
        <taxon>Pseudomonadati</taxon>
        <taxon>Pseudomonadota</taxon>
        <taxon>Alphaproteobacteria</taxon>
        <taxon>Rhodobacterales</taxon>
        <taxon>Roseobacteraceae</taxon>
        <taxon>Hasllibacter</taxon>
    </lineage>
</organism>
<feature type="chain" id="PRO_5015771261" evidence="1">
    <location>
        <begin position="20"/>
        <end position="132"/>
    </location>
</feature>
<keyword evidence="1" id="KW-0732">Signal</keyword>
<dbReference type="OrthoDB" id="9815791at2"/>
<feature type="signal peptide" evidence="1">
    <location>
        <begin position="1"/>
        <end position="19"/>
    </location>
</feature>
<gene>
    <name evidence="2" type="ORF">BCF33_0321</name>
</gene>
<accession>A0A2T0X757</accession>
<reference evidence="2 3" key="1">
    <citation type="submission" date="2018-03" db="EMBL/GenBank/DDBJ databases">
        <title>Genomic Encyclopedia of Archaeal and Bacterial Type Strains, Phase II (KMG-II): from individual species to whole genera.</title>
        <authorList>
            <person name="Goeker M."/>
        </authorList>
    </citation>
    <scope>NUCLEOTIDE SEQUENCE [LARGE SCALE GENOMIC DNA]</scope>
    <source>
        <strain evidence="2 3">DSM 29318</strain>
    </source>
</reference>
<evidence type="ECO:0000313" key="2">
    <source>
        <dbReference type="EMBL" id="PRY94725.1"/>
    </source>
</evidence>
<protein>
    <submittedName>
        <fullName evidence="2">Uncharacterized protein</fullName>
    </submittedName>
</protein>